<organism evidence="4 5">
    <name type="scientific">Desulfosporosinus lacus DSM 15449</name>
    <dbReference type="NCBI Taxonomy" id="1121420"/>
    <lineage>
        <taxon>Bacteria</taxon>
        <taxon>Bacillati</taxon>
        <taxon>Bacillota</taxon>
        <taxon>Clostridia</taxon>
        <taxon>Eubacteriales</taxon>
        <taxon>Desulfitobacteriaceae</taxon>
        <taxon>Desulfosporosinus</taxon>
    </lineage>
</organism>
<dbReference type="InterPro" id="IPR050465">
    <property type="entry name" value="UPF0194_transport"/>
</dbReference>
<evidence type="ECO:0000313" key="4">
    <source>
        <dbReference type="EMBL" id="SHI24621.1"/>
    </source>
</evidence>
<comment type="subcellular location">
    <subcellularLocation>
        <location evidence="1">Cell envelope</location>
    </subcellularLocation>
</comment>
<evidence type="ECO:0000313" key="5">
    <source>
        <dbReference type="Proteomes" id="UP000183954"/>
    </source>
</evidence>
<accession>A0A1M5ZKG5</accession>
<dbReference type="Proteomes" id="UP000183954">
    <property type="component" value="Unassembled WGS sequence"/>
</dbReference>
<protein>
    <submittedName>
        <fullName evidence="4">Multidrug resistance efflux pump</fullName>
    </submittedName>
</protein>
<dbReference type="AlphaFoldDB" id="A0A1M5ZKG5"/>
<proteinExistence type="predicted"/>
<evidence type="ECO:0000256" key="3">
    <source>
        <dbReference type="SAM" id="Coils"/>
    </source>
</evidence>
<dbReference type="OrthoDB" id="1792698at2"/>
<dbReference type="PROSITE" id="PS51257">
    <property type="entry name" value="PROKAR_LIPOPROTEIN"/>
    <property type="match status" value="1"/>
</dbReference>
<dbReference type="EMBL" id="FQXJ01000012">
    <property type="protein sequence ID" value="SHI24621.1"/>
    <property type="molecule type" value="Genomic_DNA"/>
</dbReference>
<dbReference type="STRING" id="1121420.SAMN02746098_03369"/>
<dbReference type="GO" id="GO:0030313">
    <property type="term" value="C:cell envelope"/>
    <property type="evidence" value="ECO:0007669"/>
    <property type="project" value="UniProtKB-SubCell"/>
</dbReference>
<dbReference type="Gene3D" id="2.40.50.100">
    <property type="match status" value="1"/>
</dbReference>
<gene>
    <name evidence="4" type="ORF">SAMN02746098_03369</name>
</gene>
<evidence type="ECO:0000256" key="1">
    <source>
        <dbReference type="ARBA" id="ARBA00004196"/>
    </source>
</evidence>
<keyword evidence="2 3" id="KW-0175">Coiled coil</keyword>
<reference evidence="5" key="1">
    <citation type="submission" date="2016-11" db="EMBL/GenBank/DDBJ databases">
        <authorList>
            <person name="Varghese N."/>
            <person name="Submissions S."/>
        </authorList>
    </citation>
    <scope>NUCLEOTIDE SEQUENCE [LARGE SCALE GENOMIC DNA]</scope>
    <source>
        <strain evidence="5">DSM 15449</strain>
    </source>
</reference>
<dbReference type="SUPFAM" id="SSF111369">
    <property type="entry name" value="HlyD-like secretion proteins"/>
    <property type="match status" value="1"/>
</dbReference>
<keyword evidence="5" id="KW-1185">Reference proteome</keyword>
<dbReference type="Gene3D" id="2.40.30.170">
    <property type="match status" value="1"/>
</dbReference>
<feature type="coiled-coil region" evidence="3">
    <location>
        <begin position="92"/>
        <end position="155"/>
    </location>
</feature>
<dbReference type="PANTHER" id="PTHR32347">
    <property type="entry name" value="EFFLUX SYSTEM COMPONENT YKNX-RELATED"/>
    <property type="match status" value="1"/>
</dbReference>
<dbReference type="PANTHER" id="PTHR32347:SF14">
    <property type="entry name" value="EFFLUX SYSTEM COMPONENT YKNX-RELATED"/>
    <property type="match status" value="1"/>
</dbReference>
<sequence>MKKVLLIGLIGIFLLIIAGCSKETAKTNDENVTQVETKQVIEAFGTVKSTEVKNITIDFLAQVTKINVIEGQSVKQGDVLLSIDSQNYLTEIRNKELDLGTLQIELAGLNKDYEVKKSRLENNSDPEIMKYINDKKHAEELLNRAQEDLTAREALYNAGAISQSELNGFKETVTEKKKSVQDAVFSEETTRKKIQDELDQLKTSIDLKSPRVTSLELDIKAMQEKMNKSYISRNDILTDVPNGVVSEIGCVQGDTITDPEKKLLSILNKDRLVVDANVAEEFIKDVKIGAEVTIIPQADKSRNYQGKVLFIADKAVLKNNETIIPVRISIENPDSFLLPEFNVDVKINFENVKEESAYNLTVTTGKL</sequence>
<evidence type="ECO:0000256" key="2">
    <source>
        <dbReference type="ARBA" id="ARBA00023054"/>
    </source>
</evidence>
<dbReference type="RefSeq" id="WP_073030866.1">
    <property type="nucleotide sequence ID" value="NZ_FQXJ01000012.1"/>
</dbReference>
<name>A0A1M5ZKG5_9FIRM</name>